<comment type="caution">
    <text evidence="9">The sequence shown here is derived from an EMBL/GenBank/DDBJ whole genome shotgun (WGS) entry which is preliminary data.</text>
</comment>
<evidence type="ECO:0000256" key="5">
    <source>
        <dbReference type="ARBA" id="ARBA00023136"/>
    </source>
</evidence>
<dbReference type="InterPro" id="IPR041916">
    <property type="entry name" value="Anti_sigma_zinc_sf"/>
</dbReference>
<evidence type="ECO:0000259" key="8">
    <source>
        <dbReference type="Pfam" id="PF13490"/>
    </source>
</evidence>
<dbReference type="Proteomes" id="UP001597402">
    <property type="component" value="Unassembled WGS sequence"/>
</dbReference>
<evidence type="ECO:0000313" key="10">
    <source>
        <dbReference type="Proteomes" id="UP001597402"/>
    </source>
</evidence>
<dbReference type="InterPro" id="IPR027383">
    <property type="entry name" value="Znf_put"/>
</dbReference>
<reference evidence="10" key="1">
    <citation type="journal article" date="2019" name="Int. J. Syst. Evol. Microbiol.">
        <title>The Global Catalogue of Microorganisms (GCM) 10K type strain sequencing project: providing services to taxonomists for standard genome sequencing and annotation.</title>
        <authorList>
            <consortium name="The Broad Institute Genomics Platform"/>
            <consortium name="The Broad Institute Genome Sequencing Center for Infectious Disease"/>
            <person name="Wu L."/>
            <person name="Ma J."/>
        </authorList>
    </citation>
    <scope>NUCLEOTIDE SEQUENCE [LARGE SCALE GENOMIC DNA]</scope>
    <source>
        <strain evidence="10">JCM 3338</strain>
    </source>
</reference>
<evidence type="ECO:0000256" key="6">
    <source>
        <dbReference type="ARBA" id="ARBA00023163"/>
    </source>
</evidence>
<keyword evidence="10" id="KW-1185">Reference proteome</keyword>
<name>A0ABW4XDK8_9ACTN</name>
<dbReference type="RefSeq" id="WP_376877143.1">
    <property type="nucleotide sequence ID" value="NZ_JBHUHP010000014.1"/>
</dbReference>
<dbReference type="Pfam" id="PF13490">
    <property type="entry name" value="zf-HC2"/>
    <property type="match status" value="1"/>
</dbReference>
<keyword evidence="6" id="KW-0804">Transcription</keyword>
<sequence>MTCSRTPELGGYVLGALSPDERRRVEQHVAGCRTCATELAELRPLPPLLDRVHPEDLASVRVTPSPELFDRVAAAVRRRPERRTTRTRVWLAAAAVAVVLGAGAGGAVWALRDEDRTWTASSGRFQLTVTASAAGKGSALDITVAGLAVGQVCALVVVDREGDRHPAGEWTASRPGEASWRGWTEVAPSSLSEILLLGDDGRPLVRVDV</sequence>
<comment type="subcellular location">
    <subcellularLocation>
        <location evidence="1">Membrane</location>
        <topology evidence="1">Single-pass membrane protein</topology>
    </subcellularLocation>
</comment>
<dbReference type="Gene3D" id="1.10.10.1320">
    <property type="entry name" value="Anti-sigma factor, zinc-finger domain"/>
    <property type="match status" value="1"/>
</dbReference>
<feature type="domain" description="Putative zinc-finger" evidence="8">
    <location>
        <begin position="9"/>
        <end position="36"/>
    </location>
</feature>
<dbReference type="PANTHER" id="PTHR37461">
    <property type="entry name" value="ANTI-SIGMA-K FACTOR RSKA"/>
    <property type="match status" value="1"/>
</dbReference>
<keyword evidence="3 7" id="KW-1133">Transmembrane helix</keyword>
<evidence type="ECO:0000256" key="1">
    <source>
        <dbReference type="ARBA" id="ARBA00004167"/>
    </source>
</evidence>
<organism evidence="9 10">
    <name type="scientific">Blastococcus deserti</name>
    <dbReference type="NCBI Taxonomy" id="2259033"/>
    <lineage>
        <taxon>Bacteria</taxon>
        <taxon>Bacillati</taxon>
        <taxon>Actinomycetota</taxon>
        <taxon>Actinomycetes</taxon>
        <taxon>Geodermatophilales</taxon>
        <taxon>Geodermatophilaceae</taxon>
        <taxon>Blastococcus</taxon>
    </lineage>
</organism>
<protein>
    <submittedName>
        <fullName evidence="9">Zf-HC2 domain-containing protein</fullName>
    </submittedName>
</protein>
<dbReference type="PANTHER" id="PTHR37461:SF1">
    <property type="entry name" value="ANTI-SIGMA-K FACTOR RSKA"/>
    <property type="match status" value="1"/>
</dbReference>
<proteinExistence type="predicted"/>
<keyword evidence="5 7" id="KW-0472">Membrane</keyword>
<dbReference type="InterPro" id="IPR051474">
    <property type="entry name" value="Anti-sigma-K/W_factor"/>
</dbReference>
<keyword evidence="2 7" id="KW-0812">Transmembrane</keyword>
<feature type="transmembrane region" description="Helical" evidence="7">
    <location>
        <begin position="89"/>
        <end position="111"/>
    </location>
</feature>
<keyword evidence="4" id="KW-0805">Transcription regulation</keyword>
<evidence type="ECO:0000256" key="3">
    <source>
        <dbReference type="ARBA" id="ARBA00022989"/>
    </source>
</evidence>
<accession>A0ABW4XDK8</accession>
<evidence type="ECO:0000313" key="9">
    <source>
        <dbReference type="EMBL" id="MFD2092710.1"/>
    </source>
</evidence>
<evidence type="ECO:0000256" key="7">
    <source>
        <dbReference type="SAM" id="Phobius"/>
    </source>
</evidence>
<gene>
    <name evidence="9" type="ORF">ACFSHS_14130</name>
</gene>
<evidence type="ECO:0000256" key="2">
    <source>
        <dbReference type="ARBA" id="ARBA00022692"/>
    </source>
</evidence>
<dbReference type="EMBL" id="JBHUHP010000014">
    <property type="protein sequence ID" value="MFD2092710.1"/>
    <property type="molecule type" value="Genomic_DNA"/>
</dbReference>
<evidence type="ECO:0000256" key="4">
    <source>
        <dbReference type="ARBA" id="ARBA00023015"/>
    </source>
</evidence>